<dbReference type="AlphaFoldDB" id="A0A1X0C2Y7"/>
<dbReference type="Proteomes" id="UP000466431">
    <property type="component" value="Chromosome"/>
</dbReference>
<dbReference type="Pfam" id="PF21993">
    <property type="entry name" value="TetR_C_13_2"/>
    <property type="match status" value="1"/>
</dbReference>
<evidence type="ECO:0000256" key="3">
    <source>
        <dbReference type="ARBA" id="ARBA00023163"/>
    </source>
</evidence>
<dbReference type="PANTHER" id="PTHR47506:SF1">
    <property type="entry name" value="HTH-TYPE TRANSCRIPTIONAL REGULATOR YJDC"/>
    <property type="match status" value="1"/>
</dbReference>
<proteinExistence type="predicted"/>
<dbReference type="Pfam" id="PF00440">
    <property type="entry name" value="TetR_N"/>
    <property type="match status" value="1"/>
</dbReference>
<dbReference type="InterPro" id="IPR009057">
    <property type="entry name" value="Homeodomain-like_sf"/>
</dbReference>
<evidence type="ECO:0000256" key="2">
    <source>
        <dbReference type="ARBA" id="ARBA00023125"/>
    </source>
</evidence>
<dbReference type="EMBL" id="AP022591">
    <property type="protein sequence ID" value="BBY44851.1"/>
    <property type="molecule type" value="Genomic_DNA"/>
</dbReference>
<keyword evidence="5" id="KW-1185">Reference proteome</keyword>
<dbReference type="PROSITE" id="PS50977">
    <property type="entry name" value="HTH_TETR_2"/>
    <property type="match status" value="1"/>
</dbReference>
<dbReference type="PANTHER" id="PTHR47506">
    <property type="entry name" value="TRANSCRIPTIONAL REGULATORY PROTEIN"/>
    <property type="match status" value="1"/>
</dbReference>
<evidence type="ECO:0000313" key="4">
    <source>
        <dbReference type="EMBL" id="BBY44851.1"/>
    </source>
</evidence>
<evidence type="ECO:0000256" key="1">
    <source>
        <dbReference type="ARBA" id="ARBA00023015"/>
    </source>
</evidence>
<dbReference type="RefSeq" id="WP_083000055.1">
    <property type="nucleotide sequence ID" value="NZ_AP022591.1"/>
</dbReference>
<dbReference type="KEGG" id="mcee:MCEL_31460"/>
<dbReference type="SUPFAM" id="SSF46689">
    <property type="entry name" value="Homeodomain-like"/>
    <property type="match status" value="1"/>
</dbReference>
<keyword evidence="2" id="KW-0238">DNA-binding</keyword>
<evidence type="ECO:0000313" key="5">
    <source>
        <dbReference type="Proteomes" id="UP000466431"/>
    </source>
</evidence>
<protein>
    <submittedName>
        <fullName evidence="4">TetR family transcriptional regulator</fullName>
    </submittedName>
</protein>
<keyword evidence="1" id="KW-0805">Transcription regulation</keyword>
<dbReference type="GO" id="GO:0003677">
    <property type="term" value="F:DNA binding"/>
    <property type="evidence" value="ECO:0007669"/>
    <property type="project" value="UniProtKB-UniRule"/>
</dbReference>
<dbReference type="Gene3D" id="1.10.357.10">
    <property type="entry name" value="Tetracycline Repressor, domain 2"/>
    <property type="match status" value="1"/>
</dbReference>
<dbReference type="STRING" id="1249101.BST21_02180"/>
<sequence length="195" mass="21269">MVDRGTRDRILEATAELYRRQGMSATGLKQISSAARAPFGSIYHHFPGGKESITVEVIRCEGIRYGEFVGGQLAHTDPATGIPELFENAGRLMESQDYSEACSIETTALEVASTNERLRLEAAEVFEGWLTGLSQWFGQLDINADQSRRLAVMTLTALEGAFVLCRTLRSIEPIVVAGQGVQAAVSAMLAQQRTM</sequence>
<accession>A0A1X0C2Y7</accession>
<reference evidence="4 5" key="1">
    <citation type="journal article" date="2019" name="Emerg. Microbes Infect.">
        <title>Comprehensive subspecies identification of 175 nontuberculous mycobacteria species based on 7547 genomic profiles.</title>
        <authorList>
            <person name="Matsumoto Y."/>
            <person name="Kinjo T."/>
            <person name="Motooka D."/>
            <person name="Nabeya D."/>
            <person name="Jung N."/>
            <person name="Uechi K."/>
            <person name="Horii T."/>
            <person name="Iida T."/>
            <person name="Fujita J."/>
            <person name="Nakamura S."/>
        </authorList>
    </citation>
    <scope>NUCLEOTIDE SEQUENCE [LARGE SCALE GENOMIC DNA]</scope>
    <source>
        <strain evidence="4 5">JCM 18439</strain>
    </source>
</reference>
<dbReference type="InterPro" id="IPR054156">
    <property type="entry name" value="YxaF_TetR_C"/>
</dbReference>
<dbReference type="SUPFAM" id="SSF48498">
    <property type="entry name" value="Tetracyclin repressor-like, C-terminal domain"/>
    <property type="match status" value="1"/>
</dbReference>
<dbReference type="OrthoDB" id="4567939at2"/>
<keyword evidence="3" id="KW-0804">Transcription</keyword>
<organism evidence="4 5">
    <name type="scientific">Mycolicibacterium celeriflavum</name>
    <name type="common">Mycobacterium celeriflavum</name>
    <dbReference type="NCBI Taxonomy" id="1249101"/>
    <lineage>
        <taxon>Bacteria</taxon>
        <taxon>Bacillati</taxon>
        <taxon>Actinomycetota</taxon>
        <taxon>Actinomycetes</taxon>
        <taxon>Mycobacteriales</taxon>
        <taxon>Mycobacteriaceae</taxon>
        <taxon>Mycolicibacterium</taxon>
    </lineage>
</organism>
<gene>
    <name evidence="4" type="ORF">MCEL_31460</name>
</gene>
<dbReference type="InterPro" id="IPR036271">
    <property type="entry name" value="Tet_transcr_reg_TetR-rel_C_sf"/>
</dbReference>
<dbReference type="InterPro" id="IPR001647">
    <property type="entry name" value="HTH_TetR"/>
</dbReference>
<name>A0A1X0C2Y7_MYCCF</name>